<dbReference type="InterPro" id="IPR000352">
    <property type="entry name" value="Pep_chain_release_fac_I"/>
</dbReference>
<keyword evidence="4 6" id="KW-0488">Methylation</keyword>
<feature type="modified residue" description="N5-methylglutamine" evidence="6">
    <location>
        <position position="261"/>
    </location>
</feature>
<evidence type="ECO:0000256" key="2">
    <source>
        <dbReference type="ARBA" id="ARBA00010835"/>
    </source>
</evidence>
<evidence type="ECO:0000256" key="1">
    <source>
        <dbReference type="ARBA" id="ARBA00002613"/>
    </source>
</evidence>
<dbReference type="HAMAP" id="MF_00094">
    <property type="entry name" value="Rel_fac_2"/>
    <property type="match status" value="1"/>
</dbReference>
<keyword evidence="6" id="KW-0963">Cytoplasm</keyword>
<evidence type="ECO:0000256" key="6">
    <source>
        <dbReference type="HAMAP-Rule" id="MF_00094"/>
    </source>
</evidence>
<feature type="domain" description="Prokaryotic-type class I peptide chain release factors" evidence="7">
    <location>
        <begin position="254"/>
        <end position="270"/>
    </location>
</feature>
<evidence type="ECO:0000256" key="3">
    <source>
        <dbReference type="ARBA" id="ARBA00019192"/>
    </source>
</evidence>
<dbReference type="Gene3D" id="3.30.70.1660">
    <property type="match status" value="1"/>
</dbReference>
<evidence type="ECO:0000259" key="7">
    <source>
        <dbReference type="PROSITE" id="PS00745"/>
    </source>
</evidence>
<evidence type="ECO:0000256" key="4">
    <source>
        <dbReference type="ARBA" id="ARBA00022481"/>
    </source>
</evidence>
<gene>
    <name evidence="6 8" type="primary">prfB</name>
    <name evidence="8" type="ORF">AULFYP135_00766</name>
</gene>
<dbReference type="Gene3D" id="1.20.58.410">
    <property type="entry name" value="Release factor"/>
    <property type="match status" value="1"/>
</dbReference>
<dbReference type="PROSITE" id="PS00745">
    <property type="entry name" value="RF_PROK_I"/>
    <property type="match status" value="1"/>
</dbReference>
<dbReference type="Pfam" id="PF00472">
    <property type="entry name" value="RF-1"/>
    <property type="match status" value="1"/>
</dbReference>
<dbReference type="Pfam" id="PF03462">
    <property type="entry name" value="PCRF"/>
    <property type="match status" value="1"/>
</dbReference>
<comment type="PTM">
    <text evidence="6">Methylated by PrmC. Methylation increases the termination efficiency of RF2.</text>
</comment>
<dbReference type="InterPro" id="IPR004374">
    <property type="entry name" value="PrfB"/>
</dbReference>
<dbReference type="AlphaFoldDB" id="A0A6N2S530"/>
<dbReference type="Gene3D" id="3.30.160.20">
    <property type="match status" value="1"/>
</dbReference>
<reference evidence="8" key="1">
    <citation type="submission" date="2019-11" db="EMBL/GenBank/DDBJ databases">
        <authorList>
            <person name="Feng L."/>
        </authorList>
    </citation>
    <scope>NUCLEOTIDE SEQUENCE</scope>
    <source>
        <strain evidence="8">AundefinedLFYP135</strain>
    </source>
</reference>
<organism evidence="8">
    <name type="scientific">uncultured Anaerotruncus sp</name>
    <dbReference type="NCBI Taxonomy" id="905011"/>
    <lineage>
        <taxon>Bacteria</taxon>
        <taxon>Bacillati</taxon>
        <taxon>Bacillota</taxon>
        <taxon>Clostridia</taxon>
        <taxon>Eubacteriales</taxon>
        <taxon>Oscillospiraceae</taxon>
        <taxon>Anaerotruncus</taxon>
        <taxon>environmental samples</taxon>
    </lineage>
</organism>
<proteinExistence type="inferred from homology"/>
<dbReference type="InterPro" id="IPR045853">
    <property type="entry name" value="Pep_chain_release_fac_I_sf"/>
</dbReference>
<comment type="subcellular location">
    <subcellularLocation>
        <location evidence="6">Cytoplasm</location>
    </subcellularLocation>
</comment>
<dbReference type="SUPFAM" id="SSF75620">
    <property type="entry name" value="Release factor"/>
    <property type="match status" value="1"/>
</dbReference>
<evidence type="ECO:0000256" key="5">
    <source>
        <dbReference type="ARBA" id="ARBA00022917"/>
    </source>
</evidence>
<dbReference type="SMART" id="SM00937">
    <property type="entry name" value="PCRF"/>
    <property type="match status" value="1"/>
</dbReference>
<protein>
    <recommendedName>
        <fullName evidence="3 6">Peptide chain release factor 2</fullName>
        <shortName evidence="6">RF-2</shortName>
    </recommendedName>
</protein>
<sequence length="383" mass="42954">MLQNDYVLLLDELRLKLLDVKPQIDDLADAIGLNPLKEELSQLEGQTAQEGFWNDLAGTQKILQRISRIKDEISSYQKLASAYEDVMTLVELGMDSPEESEATFEEAKLEYNALMDELETKKLATLLKGEYDGNNAILAFHAGAGGLEAQDWAQMLYRMYTRWAERHGYKCKVLDYLSGEEGGVKSASILIEGENAYGFLKSEAGVHRLVRISPFDSSGRRHTSFASLEVMPEITDEDNEIVINDADLKIDTYRSGGAGGQHVNKTESAIRITHIPTGVVVACQNERSQHQNREVAMKMLKSKLIEIKERAHLERIEDIKGEQKDIGFGNQIRSYVFMPYTLVKDHRTGFESGNITAVMDGDIDGFINAYLKAESLGHLLENE</sequence>
<comment type="function">
    <text evidence="1 6">Peptide chain release factor 2 directs the termination of translation in response to the peptide chain termination codons UGA and UAA.</text>
</comment>
<name>A0A6N2S530_9FIRM</name>
<dbReference type="InterPro" id="IPR005139">
    <property type="entry name" value="PCRF"/>
</dbReference>
<comment type="similarity">
    <text evidence="2 6">Belongs to the prokaryotic/mitochondrial release factor family.</text>
</comment>
<dbReference type="GO" id="GO:0016149">
    <property type="term" value="F:translation release factor activity, codon specific"/>
    <property type="evidence" value="ECO:0007669"/>
    <property type="project" value="UniProtKB-UniRule"/>
</dbReference>
<dbReference type="EMBL" id="CACRSL010000003">
    <property type="protein sequence ID" value="VYS88457.1"/>
    <property type="molecule type" value="Genomic_DNA"/>
</dbReference>
<dbReference type="GO" id="GO:0005737">
    <property type="term" value="C:cytoplasm"/>
    <property type="evidence" value="ECO:0007669"/>
    <property type="project" value="UniProtKB-SubCell"/>
</dbReference>
<dbReference type="PANTHER" id="PTHR43116">
    <property type="entry name" value="PEPTIDE CHAIN RELEASE FACTOR 2"/>
    <property type="match status" value="1"/>
</dbReference>
<dbReference type="NCBIfam" id="TIGR00020">
    <property type="entry name" value="prfB"/>
    <property type="match status" value="1"/>
</dbReference>
<accession>A0A6N2S530</accession>
<keyword evidence="5 6" id="KW-0648">Protein biosynthesis</keyword>
<dbReference type="PANTHER" id="PTHR43116:SF3">
    <property type="entry name" value="CLASS I PEPTIDE CHAIN RELEASE FACTOR"/>
    <property type="match status" value="1"/>
</dbReference>
<dbReference type="FunFam" id="3.30.160.20:FF:000010">
    <property type="entry name" value="Peptide chain release factor 2"/>
    <property type="match status" value="1"/>
</dbReference>
<evidence type="ECO:0000313" key="8">
    <source>
        <dbReference type="EMBL" id="VYS88457.1"/>
    </source>
</evidence>